<evidence type="ECO:0000313" key="1">
    <source>
        <dbReference type="EMBL" id="TFF66892.1"/>
    </source>
</evidence>
<dbReference type="AlphaFoldDB" id="A0A4R9C3N9"/>
<dbReference type="EMBL" id="SCFR01000006">
    <property type="protein sequence ID" value="TFF66892.1"/>
    <property type="molecule type" value="Genomic_DNA"/>
</dbReference>
<protein>
    <submittedName>
        <fullName evidence="1">Conjugal transfer protein</fullName>
    </submittedName>
</protein>
<reference evidence="1 2" key="1">
    <citation type="submission" date="2019-01" db="EMBL/GenBank/DDBJ databases">
        <title>Draft Genome Sequences of Helcococcus ovis Strains Isolated from the Uterus and Vagina of Dairy Cows with Metritis.</title>
        <authorList>
            <person name="Cunha F."/>
            <person name="Jeon S.J."/>
            <person name="Kutzer P."/>
            <person name="Galvao K.N."/>
        </authorList>
    </citation>
    <scope>NUCLEOTIDE SEQUENCE [LARGE SCALE GENOMIC DNA]</scope>
    <source>
        <strain evidence="1 2">KG-37</strain>
    </source>
</reference>
<organism evidence="1 2">
    <name type="scientific">Helcococcus ovis</name>
    <dbReference type="NCBI Taxonomy" id="72026"/>
    <lineage>
        <taxon>Bacteria</taxon>
        <taxon>Bacillati</taxon>
        <taxon>Bacillota</taxon>
        <taxon>Tissierellia</taxon>
        <taxon>Tissierellales</taxon>
        <taxon>Peptoniphilaceae</taxon>
        <taxon>Helcococcus</taxon>
    </lineage>
</organism>
<comment type="caution">
    <text evidence="1">The sequence shown here is derived from an EMBL/GenBank/DDBJ whole genome shotgun (WGS) entry which is preliminary data.</text>
</comment>
<sequence>MIRIRSPTKKKRNSKSISDWKRKIPIAFFIEMKRRNF</sequence>
<gene>
    <name evidence="1" type="ORF">EQF91_02860</name>
</gene>
<accession>A0A4R9C3N9</accession>
<name>A0A4R9C3N9_9FIRM</name>
<keyword evidence="2" id="KW-1185">Reference proteome</keyword>
<dbReference type="Proteomes" id="UP000297454">
    <property type="component" value="Unassembled WGS sequence"/>
</dbReference>
<dbReference type="OrthoDB" id="2234618at2"/>
<evidence type="ECO:0000313" key="2">
    <source>
        <dbReference type="Proteomes" id="UP000297454"/>
    </source>
</evidence>
<proteinExistence type="predicted"/>